<accession>A0A2N7WIU2</accession>
<keyword evidence="1" id="KW-0378">Hydrolase</keyword>
<sequence length="27" mass="3051">FCNMLAELRKREGERAAAQVTQQSAQD</sequence>
<proteinExistence type="predicted"/>
<comment type="caution">
    <text evidence="1">The sequence shown here is derived from an EMBL/GenBank/DDBJ whole genome shotgun (WGS) entry which is preliminary data.</text>
</comment>
<evidence type="ECO:0000313" key="2">
    <source>
        <dbReference type="Proteomes" id="UP000235777"/>
    </source>
</evidence>
<name>A0A2N7WIU2_9BURK</name>
<evidence type="ECO:0000313" key="1">
    <source>
        <dbReference type="EMBL" id="PMS29215.1"/>
    </source>
</evidence>
<gene>
    <name evidence="1" type="ORF">C0Z20_30910</name>
</gene>
<keyword evidence="2" id="KW-1185">Reference proteome</keyword>
<organism evidence="1 2">
    <name type="scientific">Trinickia symbiotica</name>
    <dbReference type="NCBI Taxonomy" id="863227"/>
    <lineage>
        <taxon>Bacteria</taxon>
        <taxon>Pseudomonadati</taxon>
        <taxon>Pseudomonadota</taxon>
        <taxon>Betaproteobacteria</taxon>
        <taxon>Burkholderiales</taxon>
        <taxon>Burkholderiaceae</taxon>
        <taxon>Trinickia</taxon>
    </lineage>
</organism>
<feature type="non-terminal residue" evidence="1">
    <location>
        <position position="1"/>
    </location>
</feature>
<protein>
    <submittedName>
        <fullName evidence="1">Exonuclease</fullName>
    </submittedName>
</protein>
<keyword evidence="1" id="KW-0540">Nuclease</keyword>
<keyword evidence="1" id="KW-0269">Exonuclease</keyword>
<reference evidence="1 2" key="1">
    <citation type="submission" date="2018-01" db="EMBL/GenBank/DDBJ databases">
        <title>Whole genome analyses suggest that Burkholderia sensu lato contains two further novel genera in the rhizoxinica-symbiotica group Mycetohabitans gen. nov., and Trinickia gen. nov.: implications for the evolution of diazotrophy and nodulation in the Burkholderiaceae.</title>
        <authorList>
            <person name="Estrada-de los Santos P."/>
            <person name="Palmer M."/>
            <person name="Chavez-Ramirez B."/>
            <person name="Beukes C."/>
            <person name="Steenkamp E.T."/>
            <person name="Hirsch A.M."/>
            <person name="Manyaka P."/>
            <person name="Maluk M."/>
            <person name="Lafos M."/>
            <person name="Crook M."/>
            <person name="Gross E."/>
            <person name="Simon M.F."/>
            <person name="Bueno dos Reis Junior F."/>
            <person name="Poole P.S."/>
            <person name="Venter S.N."/>
            <person name="James E.K."/>
        </authorList>
    </citation>
    <scope>NUCLEOTIDE SEQUENCE [LARGE SCALE GENOMIC DNA]</scope>
    <source>
        <strain evidence="1 2">JPY 581</strain>
    </source>
</reference>
<dbReference type="GO" id="GO:0004527">
    <property type="term" value="F:exonuclease activity"/>
    <property type="evidence" value="ECO:0007669"/>
    <property type="project" value="UniProtKB-KW"/>
</dbReference>
<dbReference type="Proteomes" id="UP000235777">
    <property type="component" value="Unassembled WGS sequence"/>
</dbReference>
<dbReference type="EMBL" id="PNYC01000059">
    <property type="protein sequence ID" value="PMS29215.1"/>
    <property type="molecule type" value="Genomic_DNA"/>
</dbReference>
<dbReference type="AlphaFoldDB" id="A0A2N7WIU2"/>